<dbReference type="RefSeq" id="WP_255845745.1">
    <property type="nucleotide sequence ID" value="NZ_CP094358.1"/>
</dbReference>
<keyword evidence="2" id="KW-0378">Hydrolase</keyword>
<sequence length="257" mass="29361">MSETLNIALIQTHLLWENPQANRINFQQKIESLKQETDLVVLPEMITTGFTMKPGGLAETMKGETIQWLKDTAADKNLAVTGSLIVEEKGNFFNRAVFVHPSGKIETYDKRHTFTLAGEDKVYKPGNSKTIIEYKGWKICPLICYDLRFPVWSRNVENYDLLIYMANWPKARINAWDTLLQARAIENMSYTVGVNRIGLDGKGYEYLGHSSVYNVLGNLLAFSAKDEVITITLNHSEIQKYRASLKFLNDKDEFILK</sequence>
<dbReference type="PROSITE" id="PS50263">
    <property type="entry name" value="CN_HYDROLASE"/>
    <property type="match status" value="1"/>
</dbReference>
<dbReference type="GO" id="GO:0106008">
    <property type="term" value="F:2-oxoglutaramate amidase activity"/>
    <property type="evidence" value="ECO:0007669"/>
    <property type="project" value="TreeGrafter"/>
</dbReference>
<organism evidence="7 8">
    <name type="scientific">Abyssalbus ytuae</name>
    <dbReference type="NCBI Taxonomy" id="2926907"/>
    <lineage>
        <taxon>Bacteria</taxon>
        <taxon>Pseudomonadati</taxon>
        <taxon>Bacteroidota</taxon>
        <taxon>Flavobacteriia</taxon>
        <taxon>Flavobacteriales</taxon>
        <taxon>Flavobacteriaceae</taxon>
        <taxon>Abyssalbus</taxon>
    </lineage>
</organism>
<dbReference type="EC" id="3.5.1.3" evidence="3"/>
<dbReference type="Gene3D" id="3.60.110.10">
    <property type="entry name" value="Carbon-nitrogen hydrolase"/>
    <property type="match status" value="1"/>
</dbReference>
<evidence type="ECO:0000256" key="2">
    <source>
        <dbReference type="ARBA" id="ARBA00022801"/>
    </source>
</evidence>
<evidence type="ECO:0000259" key="6">
    <source>
        <dbReference type="PROSITE" id="PS50263"/>
    </source>
</evidence>
<dbReference type="InterPro" id="IPR003010">
    <property type="entry name" value="C-N_Hydrolase"/>
</dbReference>
<evidence type="ECO:0000256" key="5">
    <source>
        <dbReference type="ARBA" id="ARBA00072139"/>
    </source>
</evidence>
<dbReference type="SUPFAM" id="SSF56317">
    <property type="entry name" value="Carbon-nitrogen hydrolase"/>
    <property type="match status" value="1"/>
</dbReference>
<dbReference type="InterPro" id="IPR036526">
    <property type="entry name" value="C-N_Hydrolase_sf"/>
</dbReference>
<dbReference type="FunFam" id="3.60.110.10:FF:000004">
    <property type="entry name" value="Carbon-nitrogen hydrolase"/>
    <property type="match status" value="1"/>
</dbReference>
<evidence type="ECO:0000313" key="7">
    <source>
        <dbReference type="EMBL" id="UOB19128.1"/>
    </source>
</evidence>
<gene>
    <name evidence="7" type="ORF">MQE35_07480</name>
</gene>
<evidence type="ECO:0000313" key="8">
    <source>
        <dbReference type="Proteomes" id="UP000831290"/>
    </source>
</evidence>
<dbReference type="PANTHER" id="PTHR47799">
    <property type="entry name" value="OMEGA-AMIDASE YAFV"/>
    <property type="match status" value="1"/>
</dbReference>
<dbReference type="InterPro" id="IPR052737">
    <property type="entry name" value="Omega-amidase_YafV"/>
</dbReference>
<dbReference type="NCBIfam" id="NF007757">
    <property type="entry name" value="PRK10438.1"/>
    <property type="match status" value="1"/>
</dbReference>
<accession>A0A9E6ZUF8</accession>
<dbReference type="EMBL" id="CP094358">
    <property type="protein sequence ID" value="UOB19128.1"/>
    <property type="molecule type" value="Genomic_DNA"/>
</dbReference>
<dbReference type="GO" id="GO:0050152">
    <property type="term" value="F:omega-amidase activity"/>
    <property type="evidence" value="ECO:0007669"/>
    <property type="project" value="UniProtKB-EC"/>
</dbReference>
<dbReference type="AlphaFoldDB" id="A0A9E6ZUF8"/>
<evidence type="ECO:0000256" key="3">
    <source>
        <dbReference type="ARBA" id="ARBA00039118"/>
    </source>
</evidence>
<reference evidence="7" key="1">
    <citation type="submission" date="2022-03" db="EMBL/GenBank/DDBJ databases">
        <title>Description of Abyssus ytuae gen. nov., sp. nov., a novel member of the family Flavobacteriaceae isolated from the sediment of Mariana Trench.</title>
        <authorList>
            <person name="Zhang J."/>
            <person name="Xu X."/>
        </authorList>
    </citation>
    <scope>NUCLEOTIDE SEQUENCE</scope>
    <source>
        <strain evidence="7">MT3330</strain>
    </source>
</reference>
<proteinExistence type="inferred from homology"/>
<dbReference type="PANTHER" id="PTHR47799:SF1">
    <property type="entry name" value="OMEGA-AMIDASE YAFV"/>
    <property type="match status" value="1"/>
</dbReference>
<evidence type="ECO:0000256" key="1">
    <source>
        <dbReference type="ARBA" id="ARBA00010613"/>
    </source>
</evidence>
<dbReference type="Proteomes" id="UP000831290">
    <property type="component" value="Chromosome"/>
</dbReference>
<name>A0A9E6ZUF8_9FLAO</name>
<dbReference type="KEGG" id="fbm:MQE35_07480"/>
<comment type="catalytic activity">
    <reaction evidence="4">
        <text>a monoamide of a dicarboxylate + H2O = a dicarboxylate + NH4(+)</text>
        <dbReference type="Rhea" id="RHEA:11716"/>
        <dbReference type="ChEBI" id="CHEBI:15377"/>
        <dbReference type="ChEBI" id="CHEBI:28938"/>
        <dbReference type="ChEBI" id="CHEBI:28965"/>
        <dbReference type="ChEBI" id="CHEBI:77450"/>
        <dbReference type="EC" id="3.5.1.3"/>
    </reaction>
</comment>
<comment type="similarity">
    <text evidence="1">Belongs to the carbon-nitrogen hydrolase superfamily. NIT1/NIT2 family.</text>
</comment>
<feature type="domain" description="CN hydrolase" evidence="6">
    <location>
        <begin position="5"/>
        <end position="240"/>
    </location>
</feature>
<dbReference type="CDD" id="cd07575">
    <property type="entry name" value="Xc-1258_like"/>
    <property type="match status" value="1"/>
</dbReference>
<protein>
    <recommendedName>
        <fullName evidence="5">Omega-amidase YafV</fullName>
        <ecNumber evidence="3">3.5.1.3</ecNumber>
    </recommendedName>
</protein>
<evidence type="ECO:0000256" key="4">
    <source>
        <dbReference type="ARBA" id="ARBA00052904"/>
    </source>
</evidence>
<dbReference type="Pfam" id="PF00795">
    <property type="entry name" value="CN_hydrolase"/>
    <property type="match status" value="1"/>
</dbReference>
<keyword evidence="8" id="KW-1185">Reference proteome</keyword>